<protein>
    <recommendedName>
        <fullName evidence="3">DUF2428 domain-containing protein</fullName>
    </recommendedName>
</protein>
<sequence>MEEIINKINELSKSKNLVPAEQVMMTTVHEIDPYLSLSISDDLALKLFDALVSLFHVNKGEFSFQCSIYIASKIVRLFELNKEPKFWDIINMSIECATPSAIIAAGYICRKVGSHYKSQIPRFIEYCLKIDPPNYATLHAMRDALKAGEKTVWQFGLPIYELLKKTISNAKANLIMLYLKLLRTLLNIPPITPTQILDCMQLVMKYREQPFIKNELAHVVARCAYHPFSTIDLNKQFETNEWSIGVLKMETRTLNLEPAFQILSKFPSILSHSFIHFLNLLGPEMISMNHTNLFNYIRSKCPDVVKHLIPMLPADLRFSYFRSVSTEPMSAEQLKTLTILCPDDGSIDEAAGVALLLATSDDKNSRHISIEYFSELANTHPQIVLPYLHSSLVLLAQPPERNPRILRDLKGNASVALAILRNLSDTQAAVMQNKTILQKLLAEVYSKPRATSYRFIFSFALLSCLPPEEFSEFSEQATKAVDFSISYFLKKDSSKPPKMTRSLLKSVFNYRAKFPNEEQNKQLLDVAVSFPSPLPFSVISDLCQIIQKSPLVFTGTKLVLDFALSVQTSPELISKYIKRPLPTAKDLMCSRIYPSSQQKKNDEFLTRFIDNFPLLINSCSNDDQKKLVTQLLKTISTTSLLILTCISQNTSILPPKFTSILLQHLENKNTLIVQLLSECIAKYLTVDPQSFPEVFNRASNGQNISNCILLSSLFMHVNLPINYVNQSFIIIDSLILNRKTTAYSIHALSSLLLTHQMQLTSLSVASNQFNVLFQAINTPSSLQPVTLHIMSECYGCLIEAFSSDMSNKFRLIVELILRSIEATPMDYAREVYFESSQAIFTFANSMSYLAPLSFPQSRSAPSSLQLTSCAAFSDFLKFQSSNDVLNIDINELVPRLLSLLQRTDDERASNFIIALASLMKEQDITFWISTIKRILISCSLLDRSNFTIEPTPIVKLACLKVATFIVPHIASEFKLNTEHLDDLISSVCRATETDRVKLQEAAFPTLDKVIILFKDRKSEEGQRLLDLYDSQFSMAVKVGFKVNLAVSGGFLINYLTFNTDNMENDPENCSAILVTYLGGLNDCPQRTESYFSIATHLCTIARKYPPLRDLINPFLKTLTPIFFDLVTQDMQLWNPSSDWRSLSRFRSLAQSFYSELLPAFVWLQKTTNTNSVDIDVLVSFILIELKDGKEGWINKSAFESLPVAIQAFGAKISPELLNLSIRGAMTYYNKNHKQTSSKTKRKSSGSSSNLNEAFNDFPDFNDNNNYHRKSKNSDENDNLAVTFMNLILVATKIITKDVRYDEVRKNLLSMAVNNLPIFSSKIFAYLLKKDERRILTPYATTIFQHFMQHCEEEEQSYLIALIVLLFTHSPSVINSCISNIIENESNYSTELAIEILKRGLLLSEKGSKIPLELITRFCIKNFKKGAMHMIGLIIVEREEIGLALLAEGAAKAAFLLSTVEKGNCRAYLRFIQLALNTIEKNYSNQEIGLKFAQSASLLALSVASKFGKDMSRHGHQILLQCISILKDSKEMLNAQNKFESAFMSVDEDERKNAITNIVFHIRSEEQRKKADQLVAFSTNDRGKKQMEWQTLEIEGEDE</sequence>
<comment type="caution">
    <text evidence="1">The sequence shown here is derived from an EMBL/GenBank/DDBJ whole genome shotgun (WGS) entry which is preliminary data.</text>
</comment>
<evidence type="ECO:0000313" key="1">
    <source>
        <dbReference type="EMBL" id="KAK8894253.1"/>
    </source>
</evidence>
<evidence type="ECO:0000313" key="2">
    <source>
        <dbReference type="Proteomes" id="UP001470230"/>
    </source>
</evidence>
<dbReference type="EMBL" id="JAPFFF010000003">
    <property type="protein sequence ID" value="KAK8894253.1"/>
    <property type="molecule type" value="Genomic_DNA"/>
</dbReference>
<dbReference type="Proteomes" id="UP001470230">
    <property type="component" value="Unassembled WGS sequence"/>
</dbReference>
<name>A0ABR2KT68_9EUKA</name>
<proteinExistence type="predicted"/>
<evidence type="ECO:0008006" key="3">
    <source>
        <dbReference type="Google" id="ProtNLM"/>
    </source>
</evidence>
<dbReference type="InterPro" id="IPR016024">
    <property type="entry name" value="ARM-type_fold"/>
</dbReference>
<dbReference type="SUPFAM" id="SSF48371">
    <property type="entry name" value="ARM repeat"/>
    <property type="match status" value="1"/>
</dbReference>
<keyword evidence="2" id="KW-1185">Reference proteome</keyword>
<accession>A0ABR2KT68</accession>
<organism evidence="1 2">
    <name type="scientific">Tritrichomonas musculus</name>
    <dbReference type="NCBI Taxonomy" id="1915356"/>
    <lineage>
        <taxon>Eukaryota</taxon>
        <taxon>Metamonada</taxon>
        <taxon>Parabasalia</taxon>
        <taxon>Tritrichomonadida</taxon>
        <taxon>Tritrichomonadidae</taxon>
        <taxon>Tritrichomonas</taxon>
    </lineage>
</organism>
<reference evidence="1 2" key="1">
    <citation type="submission" date="2024-04" db="EMBL/GenBank/DDBJ databases">
        <title>Tritrichomonas musculus Genome.</title>
        <authorList>
            <person name="Alves-Ferreira E."/>
            <person name="Grigg M."/>
            <person name="Lorenzi H."/>
            <person name="Galac M."/>
        </authorList>
    </citation>
    <scope>NUCLEOTIDE SEQUENCE [LARGE SCALE GENOMIC DNA]</scope>
    <source>
        <strain evidence="1 2">EAF2021</strain>
    </source>
</reference>
<gene>
    <name evidence="1" type="ORF">M9Y10_022688</name>
</gene>